<gene>
    <name evidence="3" type="ordered locus">Huta_1039</name>
</gene>
<accession>C7NVD8</accession>
<dbReference type="InterPro" id="IPR058872">
    <property type="entry name" value="Halo_prof"/>
</dbReference>
<keyword evidence="4" id="KW-1185">Reference proteome</keyword>
<dbReference type="HOGENOM" id="CLU_1140594_0_0_2"/>
<feature type="domain" description="Profilin fold" evidence="2">
    <location>
        <begin position="15"/>
        <end position="108"/>
    </location>
</feature>
<feature type="compositionally biased region" description="Gly residues" evidence="1">
    <location>
        <begin position="174"/>
        <end position="188"/>
    </location>
</feature>
<dbReference type="AlphaFoldDB" id="C7NVD8"/>
<reference evidence="3 4" key="1">
    <citation type="journal article" date="2009" name="Stand. Genomic Sci.">
        <title>Complete genome sequence of Halorhabdus utahensis type strain (AX-2).</title>
        <authorList>
            <person name="Anderson I."/>
            <person name="Tindall B.J."/>
            <person name="Pomrenke H."/>
            <person name="Goker M."/>
            <person name="Lapidus A."/>
            <person name="Nolan M."/>
            <person name="Copeland A."/>
            <person name="Glavina Del Rio T."/>
            <person name="Chen F."/>
            <person name="Tice H."/>
            <person name="Cheng J.F."/>
            <person name="Lucas S."/>
            <person name="Chertkov O."/>
            <person name="Bruce D."/>
            <person name="Brettin T."/>
            <person name="Detter J.C."/>
            <person name="Han C."/>
            <person name="Goodwin L."/>
            <person name="Land M."/>
            <person name="Hauser L."/>
            <person name="Chang Y.J."/>
            <person name="Jeffries C.D."/>
            <person name="Pitluck S."/>
            <person name="Pati A."/>
            <person name="Mavromatis K."/>
            <person name="Ivanova N."/>
            <person name="Ovchinnikova G."/>
            <person name="Chen A."/>
            <person name="Palaniappan K."/>
            <person name="Chain P."/>
            <person name="Rohde M."/>
            <person name="Bristow J."/>
            <person name="Eisen J.A."/>
            <person name="Markowitz V."/>
            <person name="Hugenholtz P."/>
            <person name="Kyrpides N.C."/>
            <person name="Klenk H.P."/>
        </authorList>
    </citation>
    <scope>NUCLEOTIDE SEQUENCE [LARGE SCALE GENOMIC DNA]</scope>
    <source>
        <strain evidence="4">DSM 12940 / JCM 11049 / AX-2</strain>
    </source>
</reference>
<dbReference type="eggNOG" id="arCOG08116">
    <property type="taxonomic scope" value="Archaea"/>
</dbReference>
<dbReference type="RefSeq" id="WP_015788798.1">
    <property type="nucleotide sequence ID" value="NC_013158.1"/>
</dbReference>
<feature type="region of interest" description="Disordered" evidence="1">
    <location>
        <begin position="1"/>
        <end position="20"/>
    </location>
</feature>
<dbReference type="GeneID" id="8383312"/>
<name>C7NVD8_HALUD</name>
<dbReference type="Proteomes" id="UP000002071">
    <property type="component" value="Chromosome"/>
</dbReference>
<evidence type="ECO:0000259" key="2">
    <source>
        <dbReference type="Pfam" id="PF26420"/>
    </source>
</evidence>
<dbReference type="Pfam" id="PF26420">
    <property type="entry name" value="Halo_prof"/>
    <property type="match status" value="2"/>
</dbReference>
<proteinExistence type="predicted"/>
<organism evidence="3 4">
    <name type="scientific">Halorhabdus utahensis (strain DSM 12940 / JCM 11049 / AX-2)</name>
    <dbReference type="NCBI Taxonomy" id="519442"/>
    <lineage>
        <taxon>Archaea</taxon>
        <taxon>Methanobacteriati</taxon>
        <taxon>Methanobacteriota</taxon>
        <taxon>Stenosarchaea group</taxon>
        <taxon>Halobacteria</taxon>
        <taxon>Halobacteriales</taxon>
        <taxon>Haloarculaceae</taxon>
        <taxon>Halorhabdus</taxon>
    </lineage>
</organism>
<dbReference type="EMBL" id="CP001687">
    <property type="protein sequence ID" value="ACV11222.1"/>
    <property type="molecule type" value="Genomic_DNA"/>
</dbReference>
<evidence type="ECO:0000256" key="1">
    <source>
        <dbReference type="SAM" id="MobiDB-lite"/>
    </source>
</evidence>
<evidence type="ECO:0000313" key="3">
    <source>
        <dbReference type="EMBL" id="ACV11222.1"/>
    </source>
</evidence>
<sequence length="255" mass="27483">MTTGLDSEIGGTEAAAERRDEVVAEVTEHAGRIARELARLQGGDYGQADFETEAGTWTLKYEAGDVQYLRFDGRGADVYVVSTQQPPDPDALATAMADYDAFVAAFNEHVRSLAGVLDDVNSDFPAIEPVDSVVAERERILGQMREATDAMARQLQRYEGGDYGTFSARVTDNGGSGGSRRGSSGSGGSRWELKWEDGRTSYLRVGGEGGIYLLSQYQPPSAHDLRAHAPNFPGFVAAFNEEIAAESESLEDVSL</sequence>
<dbReference type="OrthoDB" id="200571at2157"/>
<feature type="region of interest" description="Disordered" evidence="1">
    <location>
        <begin position="168"/>
        <end position="192"/>
    </location>
</feature>
<protein>
    <recommendedName>
        <fullName evidence="2">Profilin fold domain-containing protein</fullName>
    </recommendedName>
</protein>
<evidence type="ECO:0000313" key="4">
    <source>
        <dbReference type="Proteomes" id="UP000002071"/>
    </source>
</evidence>
<dbReference type="KEGG" id="hut:Huta_1039"/>
<feature type="domain" description="Profilin fold" evidence="2">
    <location>
        <begin position="133"/>
        <end position="241"/>
    </location>
</feature>